<accession>A0A1T5I1E6</accession>
<dbReference type="RefSeq" id="WP_080157886.1">
    <property type="nucleotide sequence ID" value="NZ_FUZI01000004.1"/>
</dbReference>
<gene>
    <name evidence="2" type="ORF">CZ809_02425</name>
</gene>
<dbReference type="OrthoDB" id="9182727at2"/>
<dbReference type="AlphaFoldDB" id="A0A1T5I1E6"/>
<proteinExistence type="predicted"/>
<protein>
    <recommendedName>
        <fullName evidence="1">PIN like domain-containing protein</fullName>
    </recommendedName>
</protein>
<dbReference type="InterPro" id="IPR041578">
    <property type="entry name" value="PIN_8"/>
</dbReference>
<organism evidence="2 3">
    <name type="scientific">Photobacterium piscicola</name>
    <dbReference type="NCBI Taxonomy" id="1378299"/>
    <lineage>
        <taxon>Bacteria</taxon>
        <taxon>Pseudomonadati</taxon>
        <taxon>Pseudomonadota</taxon>
        <taxon>Gammaproteobacteria</taxon>
        <taxon>Vibrionales</taxon>
        <taxon>Vibrionaceae</taxon>
        <taxon>Photobacterium</taxon>
    </lineage>
</organism>
<sequence>MKSTFKSFYKPQESELQELWENATFVFDTNILTNLYRYQSETTKDFLDILNKIQNKIWIPHHVALEYQRNRLGVIEEQHKKFAETKNTINSMVNELQKKLDQLQLRTRHSHIDPDPLTKGIEALKDDFFNNLDTLEKNSIQVSSKDDIREKLDNLFEGKVGKAPTQGEIDKLEKDGEARFNSKVPPGYEDQNKNGSFSFKGVRYQNKFGDFFIWNQIIEHSNAFDIEHLIFVTDDTKEDWWEIVKGKKVGLRTELIDEIYSESKVKLINVYQAHTFLKYASQHLETQTSDNSIQDVRLVSESKNTKKCIDLVNNPELSEQLGLIKNARVSEQLEQLGLIKNTRVSERLEQMEQLRIFKNKRESEQLEQMEQMERLEQLGLIENARVSEQLEQMERLEQLGLIKNARVSEQLKQMEQINNNSLIRLREHMRNQKNTKDINEE</sequence>
<evidence type="ECO:0000313" key="2">
    <source>
        <dbReference type="EMBL" id="SKC32897.1"/>
    </source>
</evidence>
<dbReference type="Proteomes" id="UP000189966">
    <property type="component" value="Unassembled WGS sequence"/>
</dbReference>
<dbReference type="EMBL" id="FUZI01000004">
    <property type="protein sequence ID" value="SKC32897.1"/>
    <property type="molecule type" value="Genomic_DNA"/>
</dbReference>
<feature type="domain" description="PIN like" evidence="1">
    <location>
        <begin position="25"/>
        <end position="255"/>
    </location>
</feature>
<reference evidence="2 3" key="1">
    <citation type="submission" date="2017-02" db="EMBL/GenBank/DDBJ databases">
        <authorList>
            <person name="Peterson S.W."/>
        </authorList>
    </citation>
    <scope>NUCLEOTIDE SEQUENCE [LARGE SCALE GENOMIC DNA]</scope>
    <source>
        <strain evidence="3">type strain: NCCB 100098</strain>
    </source>
</reference>
<dbReference type="Pfam" id="PF18476">
    <property type="entry name" value="PIN_8"/>
    <property type="match status" value="1"/>
</dbReference>
<evidence type="ECO:0000313" key="3">
    <source>
        <dbReference type="Proteomes" id="UP000189966"/>
    </source>
</evidence>
<evidence type="ECO:0000259" key="1">
    <source>
        <dbReference type="Pfam" id="PF18476"/>
    </source>
</evidence>
<name>A0A1T5I1E6_9GAMM</name>